<feature type="region of interest" description="Disordered" evidence="1">
    <location>
        <begin position="1"/>
        <end position="25"/>
    </location>
</feature>
<dbReference type="AlphaFoldDB" id="A0A8D8VKR7"/>
<name>A0A8D8VKR7_9HEMI</name>
<protein>
    <submittedName>
        <fullName evidence="2">Uncharacterized protein</fullName>
    </submittedName>
</protein>
<organism evidence="2">
    <name type="scientific">Cacopsylla melanoneura</name>
    <dbReference type="NCBI Taxonomy" id="428564"/>
    <lineage>
        <taxon>Eukaryota</taxon>
        <taxon>Metazoa</taxon>
        <taxon>Ecdysozoa</taxon>
        <taxon>Arthropoda</taxon>
        <taxon>Hexapoda</taxon>
        <taxon>Insecta</taxon>
        <taxon>Pterygota</taxon>
        <taxon>Neoptera</taxon>
        <taxon>Paraneoptera</taxon>
        <taxon>Hemiptera</taxon>
        <taxon>Sternorrhyncha</taxon>
        <taxon>Psylloidea</taxon>
        <taxon>Psyllidae</taxon>
        <taxon>Psyllinae</taxon>
        <taxon>Cacopsylla</taxon>
    </lineage>
</organism>
<proteinExistence type="predicted"/>
<evidence type="ECO:0000313" key="2">
    <source>
        <dbReference type="EMBL" id="CAG6724642.1"/>
    </source>
</evidence>
<reference evidence="2" key="1">
    <citation type="submission" date="2021-05" db="EMBL/GenBank/DDBJ databases">
        <authorList>
            <person name="Alioto T."/>
            <person name="Alioto T."/>
            <person name="Gomez Garrido J."/>
        </authorList>
    </citation>
    <scope>NUCLEOTIDE SEQUENCE</scope>
</reference>
<evidence type="ECO:0000256" key="1">
    <source>
        <dbReference type="SAM" id="MobiDB-lite"/>
    </source>
</evidence>
<dbReference type="EMBL" id="HBUF01368042">
    <property type="protein sequence ID" value="CAG6724642.1"/>
    <property type="molecule type" value="Transcribed_RNA"/>
</dbReference>
<dbReference type="SUPFAM" id="SSF52266">
    <property type="entry name" value="SGNH hydrolase"/>
    <property type="match status" value="1"/>
</dbReference>
<dbReference type="Gene3D" id="3.40.50.1110">
    <property type="entry name" value="SGNH hydrolase"/>
    <property type="match status" value="1"/>
</dbReference>
<dbReference type="InterPro" id="IPR036514">
    <property type="entry name" value="SGNH_hydro_sf"/>
</dbReference>
<sequence>MGIMLNKINKGRKDSKSTVQLNKTRNETVKPIQEERTRAKEDGKFPAETKKKTYFILGDSQARNVGNHIANIHNNVESSFRSYVGPGADMTRVIDCGLKSWREELVQKEENQLVIFAGTIDCCHPLQWKTIEQSLYKLKQISEKNHVTIILVPYSINNRYLNTNAYELNRYIWNFFKHVKNVSMIDTNNVINNHKFYKYDQYHLNELGRQILARKIYDVIEQNIAYSHDPDIMPHSSVSNLY</sequence>
<accession>A0A8D8VKR7</accession>